<feature type="domain" description="CT398-like coiled coil hairpin" evidence="3">
    <location>
        <begin position="14"/>
        <end position="190"/>
    </location>
</feature>
<evidence type="ECO:0000313" key="5">
    <source>
        <dbReference type="Proteomes" id="UP000233276"/>
    </source>
</evidence>
<accession>A0A2K9DRC2</accession>
<dbReference type="InterPro" id="IPR056003">
    <property type="entry name" value="CT398_CC_hairpin"/>
</dbReference>
<evidence type="ECO:0000259" key="2">
    <source>
        <dbReference type="Pfam" id="PF02591"/>
    </source>
</evidence>
<dbReference type="InterPro" id="IPR052376">
    <property type="entry name" value="Oxidative_Scav/Glycosyltrans"/>
</dbReference>
<dbReference type="Gene3D" id="1.10.287.1490">
    <property type="match status" value="1"/>
</dbReference>
<evidence type="ECO:0000256" key="1">
    <source>
        <dbReference type="SAM" id="Coils"/>
    </source>
</evidence>
<name>A0A2K9DRC2_9MICO</name>
<feature type="domain" description="C4-type zinc ribbon" evidence="2">
    <location>
        <begin position="201"/>
        <end position="235"/>
    </location>
</feature>
<dbReference type="PANTHER" id="PTHR39082">
    <property type="entry name" value="PHOSPHOLIPASE C-BETA-2-RELATED"/>
    <property type="match status" value="1"/>
</dbReference>
<gene>
    <name evidence="4" type="ORF">CXR34_10345</name>
</gene>
<keyword evidence="1" id="KW-0175">Coiled coil</keyword>
<proteinExistence type="predicted"/>
<evidence type="ECO:0000259" key="3">
    <source>
        <dbReference type="Pfam" id="PF24481"/>
    </source>
</evidence>
<dbReference type="AlphaFoldDB" id="A0A2K9DRC2"/>
<keyword evidence="4" id="KW-0238">DNA-binding</keyword>
<reference evidence="4 5" key="1">
    <citation type="submission" date="2017-12" db="EMBL/GenBank/DDBJ databases">
        <title>Isolation and characterization of estrogens degradatiion strain Microbacterium hominis SJTG1.</title>
        <authorList>
            <person name="Xiong W."/>
            <person name="Yin C."/>
            <person name="Zheng D."/>
            <person name="Liang R."/>
        </authorList>
    </citation>
    <scope>NUCLEOTIDE SEQUENCE [LARGE SCALE GENOMIC DNA]</scope>
    <source>
        <strain evidence="4 5">SJTG1</strain>
    </source>
</reference>
<dbReference type="PANTHER" id="PTHR39082:SF1">
    <property type="entry name" value="SCAVENGER RECEPTOR CLASS A MEMBER 3"/>
    <property type="match status" value="1"/>
</dbReference>
<dbReference type="EMBL" id="CP025299">
    <property type="protein sequence ID" value="AUG29806.1"/>
    <property type="molecule type" value="Genomic_DNA"/>
</dbReference>
<dbReference type="Pfam" id="PF24481">
    <property type="entry name" value="CT398_CC"/>
    <property type="match status" value="1"/>
</dbReference>
<dbReference type="Pfam" id="PF02591">
    <property type="entry name" value="Zn_ribbon_9"/>
    <property type="match status" value="1"/>
</dbReference>
<dbReference type="InterPro" id="IPR003743">
    <property type="entry name" value="Zf-RING_7"/>
</dbReference>
<evidence type="ECO:0000313" key="4">
    <source>
        <dbReference type="EMBL" id="AUG29806.1"/>
    </source>
</evidence>
<feature type="coiled-coil region" evidence="1">
    <location>
        <begin position="58"/>
        <end position="143"/>
    </location>
</feature>
<protein>
    <submittedName>
        <fullName evidence="4">DNA-binding protein</fullName>
    </submittedName>
</protein>
<dbReference type="KEGG" id="mhos:CXR34_10345"/>
<sequence length="243" mass="25820">MKSRPADQQLLLELATLDAAIQHAEHARRNPEQAGRVQELLAQRQAQSAELTTLLGARDDVNAELARLESDVALVEARVARDRERLAASANAKEAQGLEHELASLAKRKSDLEDAELELMERLEGTEAAVAAQEAAIAAVNEEGGRLSAAAKESVAAATARSEAATRDRAAIAARVPADLLALYERLSARGVGAGLLRRRTCEGCNMVLAGTDLQTIRQAADDDVVQCPECGGILVRTDESGL</sequence>
<organism evidence="4 5">
    <name type="scientific">Microbacterium hominis</name>
    <dbReference type="NCBI Taxonomy" id="162426"/>
    <lineage>
        <taxon>Bacteria</taxon>
        <taxon>Bacillati</taxon>
        <taxon>Actinomycetota</taxon>
        <taxon>Actinomycetes</taxon>
        <taxon>Micrococcales</taxon>
        <taxon>Microbacteriaceae</taxon>
        <taxon>Microbacterium</taxon>
    </lineage>
</organism>
<dbReference type="Proteomes" id="UP000233276">
    <property type="component" value="Chromosome"/>
</dbReference>
<dbReference type="RefSeq" id="WP_101306334.1">
    <property type="nucleotide sequence ID" value="NZ_CP025299.1"/>
</dbReference>
<dbReference type="GO" id="GO:0003677">
    <property type="term" value="F:DNA binding"/>
    <property type="evidence" value="ECO:0007669"/>
    <property type="project" value="UniProtKB-KW"/>
</dbReference>